<accession>A0AAU8GYM6</accession>
<gene>
    <name evidence="1" type="ORF">V4D30_02620</name>
</gene>
<organism evidence="1">
    <name type="scientific">Thermodesulfovibrio autotrophicus</name>
    <dbReference type="NCBI Taxonomy" id="3118333"/>
    <lineage>
        <taxon>Bacteria</taxon>
        <taxon>Pseudomonadati</taxon>
        <taxon>Nitrospirota</taxon>
        <taxon>Thermodesulfovibrionia</taxon>
        <taxon>Thermodesulfovibrionales</taxon>
        <taxon>Thermodesulfovibrionaceae</taxon>
        <taxon>Thermodesulfovibrio</taxon>
    </lineage>
</organism>
<evidence type="ECO:0000313" key="1">
    <source>
        <dbReference type="EMBL" id="XCH47179.1"/>
    </source>
</evidence>
<name>A0AAU8GYM6_9BACT</name>
<sequence length="100" mass="12189">MILNDLFDRKIRLTDERQRHFEEDHPEMRNQMEKIKETLINPDIIVRSKIDSQVELFYKHYPITSVTEKYLCIIVKVLKDITAYFTDAIKRGEILWEKKY</sequence>
<dbReference type="AlphaFoldDB" id="A0AAU8GYM6"/>
<dbReference type="RefSeq" id="WP_353684705.1">
    <property type="nucleotide sequence ID" value="NZ_CP144373.1"/>
</dbReference>
<proteinExistence type="predicted"/>
<protein>
    <recommendedName>
        <fullName evidence="2">Phage-Barnase-EndoU-ColicinE5/D-RelE like nuclease 2 domain-containing protein</fullName>
    </recommendedName>
</protein>
<dbReference type="EMBL" id="CP144373">
    <property type="protein sequence ID" value="XCH47179.1"/>
    <property type="molecule type" value="Genomic_DNA"/>
</dbReference>
<evidence type="ECO:0008006" key="2">
    <source>
        <dbReference type="Google" id="ProtNLM"/>
    </source>
</evidence>
<dbReference type="KEGG" id="taut:V4D30_02620"/>
<reference evidence="1" key="1">
    <citation type="submission" date="2024-01" db="EMBL/GenBank/DDBJ databases">
        <title>The first autotrophic representatives of the genus Thermodesulfovibrio.</title>
        <authorList>
            <person name="Maltseva A.I."/>
            <person name="Elcheninov A.G."/>
            <person name="Kublanov I.V."/>
            <person name="Lebedinsky A.V."/>
            <person name="Frolov E.N."/>
        </authorList>
    </citation>
    <scope>NUCLEOTIDE SEQUENCE</scope>
    <source>
        <strain evidence="1">3907-1M</strain>
    </source>
</reference>